<protein>
    <recommendedName>
        <fullName evidence="7">Methyltransferase type 11 domain-containing protein</fullName>
    </recommendedName>
</protein>
<dbReference type="Proteomes" id="UP000824782">
    <property type="component" value="Unassembled WGS sequence"/>
</dbReference>
<evidence type="ECO:0000313" key="5">
    <source>
        <dbReference type="EMBL" id="KAG8568498.1"/>
    </source>
</evidence>
<evidence type="ECO:0008006" key="7">
    <source>
        <dbReference type="Google" id="ProtNLM"/>
    </source>
</evidence>
<comment type="caution">
    <text evidence="5">The sequence shown here is derived from an EMBL/GenBank/DDBJ whole genome shotgun (WGS) entry which is preliminary data.</text>
</comment>
<dbReference type="Pfam" id="PF01234">
    <property type="entry name" value="NNMT_PNMT_TEMT"/>
    <property type="match status" value="1"/>
</dbReference>
<name>A0AAV7B7E0_ENGPU</name>
<evidence type="ECO:0000313" key="6">
    <source>
        <dbReference type="Proteomes" id="UP000824782"/>
    </source>
</evidence>
<organism evidence="5 6">
    <name type="scientific">Engystomops pustulosus</name>
    <name type="common">Tungara frog</name>
    <name type="synonym">Physalaemus pustulosus</name>
    <dbReference type="NCBI Taxonomy" id="76066"/>
    <lineage>
        <taxon>Eukaryota</taxon>
        <taxon>Metazoa</taxon>
        <taxon>Chordata</taxon>
        <taxon>Craniata</taxon>
        <taxon>Vertebrata</taxon>
        <taxon>Euteleostomi</taxon>
        <taxon>Amphibia</taxon>
        <taxon>Batrachia</taxon>
        <taxon>Anura</taxon>
        <taxon>Neobatrachia</taxon>
        <taxon>Hyloidea</taxon>
        <taxon>Leptodactylidae</taxon>
        <taxon>Leiuperinae</taxon>
        <taxon>Engystomops</taxon>
    </lineage>
</organism>
<dbReference type="PANTHER" id="PTHR10867:SF44">
    <property type="entry name" value="NICOTINAMIDE N-METHYLTRANSFERASE ISOFORM X2"/>
    <property type="match status" value="1"/>
</dbReference>
<dbReference type="GO" id="GO:0008170">
    <property type="term" value="F:N-methyltransferase activity"/>
    <property type="evidence" value="ECO:0007669"/>
    <property type="project" value="TreeGrafter"/>
</dbReference>
<accession>A0AAV7B7E0</accession>
<keyword evidence="4" id="KW-0949">S-adenosyl-L-methionine</keyword>
<dbReference type="AlphaFoldDB" id="A0AAV7B7E0"/>
<dbReference type="EMBL" id="WNYA01000006">
    <property type="protein sequence ID" value="KAG8568498.1"/>
    <property type="molecule type" value="Genomic_DNA"/>
</dbReference>
<keyword evidence="6" id="KW-1185">Reference proteome</keyword>
<evidence type="ECO:0000256" key="3">
    <source>
        <dbReference type="ARBA" id="ARBA00022679"/>
    </source>
</evidence>
<dbReference type="GO" id="GO:0005829">
    <property type="term" value="C:cytosol"/>
    <property type="evidence" value="ECO:0007669"/>
    <property type="project" value="TreeGrafter"/>
</dbReference>
<keyword evidence="2" id="KW-0489">Methyltransferase</keyword>
<dbReference type="GO" id="GO:0032259">
    <property type="term" value="P:methylation"/>
    <property type="evidence" value="ECO:0007669"/>
    <property type="project" value="UniProtKB-KW"/>
</dbReference>
<comment type="similarity">
    <text evidence="1">Belongs to the class I-like SAM-binding methyltransferase superfamily. NNMT/PNMT/TEMT family.</text>
</comment>
<dbReference type="InterPro" id="IPR029063">
    <property type="entry name" value="SAM-dependent_MTases_sf"/>
</dbReference>
<evidence type="ECO:0000256" key="1">
    <source>
        <dbReference type="ARBA" id="ARBA00007996"/>
    </source>
</evidence>
<dbReference type="PANTHER" id="PTHR10867">
    <property type="entry name" value="NNMT/PNMT/TEMT FAMILY MEMBER"/>
    <property type="match status" value="1"/>
</dbReference>
<gene>
    <name evidence="5" type="ORF">GDO81_014024</name>
</gene>
<reference evidence="5" key="1">
    <citation type="thesis" date="2020" institute="ProQuest LLC" country="789 East Eisenhower Parkway, Ann Arbor, MI, USA">
        <title>Comparative Genomics and Chromosome Evolution.</title>
        <authorList>
            <person name="Mudd A.B."/>
        </authorList>
    </citation>
    <scope>NUCLEOTIDE SEQUENCE</scope>
    <source>
        <strain evidence="5">237g6f4</strain>
        <tissue evidence="5">Blood</tissue>
    </source>
</reference>
<evidence type="ECO:0000256" key="4">
    <source>
        <dbReference type="ARBA" id="ARBA00022691"/>
    </source>
</evidence>
<dbReference type="Gene3D" id="3.40.50.150">
    <property type="entry name" value="Vaccinia Virus protein VP39"/>
    <property type="match status" value="1"/>
</dbReference>
<dbReference type="SUPFAM" id="SSF53335">
    <property type="entry name" value="S-adenosyl-L-methionine-dependent methyltransferases"/>
    <property type="match status" value="1"/>
</dbReference>
<sequence>MDSTARKLYNVHGFDSRQHLEYYFSDKSEMIFAEDSLIFPMKTLTETFSLGHIKGDILIDLSLGSMIHHLYAACEFFKHIIVLKVNDRCILELKRWVDTRTGAFHWGHAAQLHADIKGSSDQLEDKEGKVRSALQHVMKCDLEKENMTEPLVLPLADCVISFLLLENISKDQDDYIRYIRKFSRLLKPGGHLILIGVTNTTYYTVGGDKYLSFSYDENYIRNVLVGEGFIIDSCKVKKRTVVSDLTDYKTVIFFTAHKITRTE</sequence>
<dbReference type="InterPro" id="IPR000940">
    <property type="entry name" value="NNMT_TEMT_trans"/>
</dbReference>
<evidence type="ECO:0000256" key="2">
    <source>
        <dbReference type="ARBA" id="ARBA00022603"/>
    </source>
</evidence>
<proteinExistence type="inferred from homology"/>
<keyword evidence="3" id="KW-0808">Transferase</keyword>
<dbReference type="PROSITE" id="PS51681">
    <property type="entry name" value="SAM_MT_NNMT_PNMT_TEMT"/>
    <property type="match status" value="1"/>
</dbReference>